<sequence>MLDHNGLITLIDFGHAGLSGQDVPPHKQRKGQVKYLACYDFESLQELRRSSEKTTFNARHARALPASAARPFLVVSDHASPESDHSARVTCIPPFCLPSYASNA</sequence>
<dbReference type="Proteomes" id="UP000288429">
    <property type="component" value="Unassembled WGS sequence"/>
</dbReference>
<dbReference type="AlphaFoldDB" id="A0A428RK98"/>
<comment type="caution">
    <text evidence="1">The sequence shown here is derived from an EMBL/GenBank/DDBJ whole genome shotgun (WGS) entry which is preliminary data.</text>
</comment>
<keyword evidence="2" id="KW-1185">Reference proteome</keyword>
<evidence type="ECO:0000313" key="1">
    <source>
        <dbReference type="EMBL" id="RSL77955.1"/>
    </source>
</evidence>
<name>A0A428RK98_9HYPO</name>
<evidence type="ECO:0000313" key="2">
    <source>
        <dbReference type="Proteomes" id="UP000288429"/>
    </source>
</evidence>
<protein>
    <recommendedName>
        <fullName evidence="3">Protein kinase domain-containing protein</fullName>
    </recommendedName>
</protein>
<gene>
    <name evidence="1" type="ORF">CDV31_017294</name>
</gene>
<proteinExistence type="predicted"/>
<evidence type="ECO:0008006" key="3">
    <source>
        <dbReference type="Google" id="ProtNLM"/>
    </source>
</evidence>
<dbReference type="EMBL" id="NIZV01001048">
    <property type="protein sequence ID" value="RSL77955.1"/>
    <property type="molecule type" value="Genomic_DNA"/>
</dbReference>
<reference evidence="1 2" key="1">
    <citation type="submission" date="2017-06" db="EMBL/GenBank/DDBJ databases">
        <title>Cmopartive genomic analysis of Ambrosia Fusariam Clade fungi.</title>
        <authorList>
            <person name="Stajich J.E."/>
            <person name="Carrillo J."/>
            <person name="Kijimoto T."/>
            <person name="Eskalen A."/>
            <person name="O'Donnell K."/>
            <person name="Kasson M."/>
        </authorList>
    </citation>
    <scope>NUCLEOTIDE SEQUENCE [LARGE SCALE GENOMIC DNA]</scope>
    <source>
        <strain evidence="1 2">NRRL 20438</strain>
    </source>
</reference>
<organism evidence="1 2">
    <name type="scientific">Fusarium ambrosium</name>
    <dbReference type="NCBI Taxonomy" id="131363"/>
    <lineage>
        <taxon>Eukaryota</taxon>
        <taxon>Fungi</taxon>
        <taxon>Dikarya</taxon>
        <taxon>Ascomycota</taxon>
        <taxon>Pezizomycotina</taxon>
        <taxon>Sordariomycetes</taxon>
        <taxon>Hypocreomycetidae</taxon>
        <taxon>Hypocreales</taxon>
        <taxon>Nectriaceae</taxon>
        <taxon>Fusarium</taxon>
        <taxon>Fusarium solani species complex</taxon>
    </lineage>
</organism>
<accession>A0A428RK98</accession>